<dbReference type="RefSeq" id="WP_103265441.1">
    <property type="nucleotide sequence ID" value="NZ_CABMLE010000011.1"/>
</dbReference>
<dbReference type="OrthoDB" id="9792686at2"/>
<feature type="transmembrane region" description="Helical" evidence="1">
    <location>
        <begin position="96"/>
        <end position="116"/>
    </location>
</feature>
<dbReference type="GO" id="GO:0042802">
    <property type="term" value="F:identical protein binding"/>
    <property type="evidence" value="ECO:0007669"/>
    <property type="project" value="TreeGrafter"/>
</dbReference>
<organism evidence="3 4">
    <name type="scientific">Enteroscipio rubneri</name>
    <dbReference type="NCBI Taxonomy" id="2070686"/>
    <lineage>
        <taxon>Bacteria</taxon>
        <taxon>Bacillati</taxon>
        <taxon>Actinomycetota</taxon>
        <taxon>Coriobacteriia</taxon>
        <taxon>Eggerthellales</taxon>
        <taxon>Eggerthellaceae</taxon>
        <taxon>Enteroscipio</taxon>
    </lineage>
</organism>
<feature type="transmembrane region" description="Helical" evidence="1">
    <location>
        <begin position="168"/>
        <end position="186"/>
    </location>
</feature>
<comment type="caution">
    <text evidence="3">The sequence shown here is derived from an EMBL/GenBank/DDBJ whole genome shotgun (WGS) entry which is preliminary data.</text>
</comment>
<proteinExistence type="predicted"/>
<feature type="transmembrane region" description="Helical" evidence="1">
    <location>
        <begin position="70"/>
        <end position="87"/>
    </location>
</feature>
<dbReference type="Pfam" id="PF14501">
    <property type="entry name" value="HATPase_c_5"/>
    <property type="match status" value="1"/>
</dbReference>
<dbReference type="PANTHER" id="PTHR40448">
    <property type="entry name" value="TWO-COMPONENT SENSOR HISTIDINE KINASE"/>
    <property type="match status" value="1"/>
</dbReference>
<dbReference type="PANTHER" id="PTHR40448:SF1">
    <property type="entry name" value="TWO-COMPONENT SENSOR HISTIDINE KINASE"/>
    <property type="match status" value="1"/>
</dbReference>
<dbReference type="SUPFAM" id="SSF55874">
    <property type="entry name" value="ATPase domain of HSP90 chaperone/DNA topoisomerase II/histidine kinase"/>
    <property type="match status" value="1"/>
</dbReference>
<evidence type="ECO:0000256" key="1">
    <source>
        <dbReference type="SAM" id="Phobius"/>
    </source>
</evidence>
<evidence type="ECO:0000259" key="2">
    <source>
        <dbReference type="Pfam" id="PF14501"/>
    </source>
</evidence>
<dbReference type="EMBL" id="PPEK01000011">
    <property type="protein sequence ID" value="PNV67213.1"/>
    <property type="molecule type" value="Genomic_DNA"/>
</dbReference>
<gene>
    <name evidence="3" type="ORF">C2L71_09025</name>
</gene>
<feature type="transmembrane region" description="Helical" evidence="1">
    <location>
        <begin position="43"/>
        <end position="64"/>
    </location>
</feature>
<dbReference type="InterPro" id="IPR032834">
    <property type="entry name" value="NatK-like_C"/>
</dbReference>
<sequence length="476" mass="50839">MGEDVAGGLLWYVVRNAPTFLAMFFLMLLAVRGRLRFSLKATVGMALGIVVAVSLACGIGVAAFAGEEGVWATVPVLAVSLLSLAALTKLPWGKRLFVFFSAATAAAIAILTYDVLLRTVALEWSFGVRRVLDAVVCSAGPLVLAPLFARTIRWGVEQVDDPALWRRLAAVPAGFFVAANALYMFAYAVEFLSSGANALYALAVGVLAFLMVASYLMLFSALRTVMENARLREAAQLEELQHERYENLRRTLRETAKARHDFRHQLLVIRSFAEKDDVRGLRAYLDEEGAGQAQRESGAYALNFALDSVAAHFAERARACGADVSLAFALPERLPLPEADFCMAMANLLENAVEACERAATEGAQGSGSARAGTDGRSALPDGARTLFMDAEVRVEGSAVLVSVRNNCSSTDARALAAAAPNGVLSSGARSAKREGDGIGLASVATMAKRYRGEVRVETDEHAATIRVLLRAGGAR</sequence>
<keyword evidence="1" id="KW-1133">Transmembrane helix</keyword>
<feature type="domain" description="Sensor histidine kinase NatK-like C-terminal" evidence="2">
    <location>
        <begin position="393"/>
        <end position="470"/>
    </location>
</feature>
<evidence type="ECO:0000313" key="4">
    <source>
        <dbReference type="Proteomes" id="UP000236197"/>
    </source>
</evidence>
<dbReference type="Gene3D" id="3.30.565.10">
    <property type="entry name" value="Histidine kinase-like ATPase, C-terminal domain"/>
    <property type="match status" value="1"/>
</dbReference>
<reference evidence="4" key="1">
    <citation type="submission" date="2018-01" db="EMBL/GenBank/DDBJ databases">
        <title>Rubneribacter badeniensis gen. nov., sp. nov., and Colonibacter rubneri, gen. nov., sp. nov., WGS of new members of the Eggerthellaceae.</title>
        <authorList>
            <person name="Danylec N."/>
            <person name="Stoll D.A."/>
            <person name="Doetsch A."/>
            <person name="Kulling S.E."/>
            <person name="Huch M."/>
        </authorList>
    </citation>
    <scope>NUCLEOTIDE SEQUENCE [LARGE SCALE GENOMIC DNA]</scope>
    <source>
        <strain evidence="4">ResAG-96</strain>
    </source>
</reference>
<dbReference type="Proteomes" id="UP000236197">
    <property type="component" value="Unassembled WGS sequence"/>
</dbReference>
<keyword evidence="4" id="KW-1185">Reference proteome</keyword>
<keyword evidence="1" id="KW-0472">Membrane</keyword>
<feature type="transmembrane region" description="Helical" evidence="1">
    <location>
        <begin position="12"/>
        <end position="31"/>
    </location>
</feature>
<accession>A0A2K2UA62</accession>
<dbReference type="InterPro" id="IPR036890">
    <property type="entry name" value="HATPase_C_sf"/>
</dbReference>
<keyword evidence="1" id="KW-0812">Transmembrane</keyword>
<evidence type="ECO:0000313" key="3">
    <source>
        <dbReference type="EMBL" id="PNV67213.1"/>
    </source>
</evidence>
<name>A0A2K2UA62_9ACTN</name>
<protein>
    <recommendedName>
        <fullName evidence="2">Sensor histidine kinase NatK-like C-terminal domain-containing protein</fullName>
    </recommendedName>
</protein>
<feature type="transmembrane region" description="Helical" evidence="1">
    <location>
        <begin position="198"/>
        <end position="222"/>
    </location>
</feature>
<feature type="transmembrane region" description="Helical" evidence="1">
    <location>
        <begin position="128"/>
        <end position="148"/>
    </location>
</feature>
<dbReference type="AlphaFoldDB" id="A0A2K2UA62"/>